<dbReference type="InterPro" id="IPR015943">
    <property type="entry name" value="WD40/YVTN_repeat-like_dom_sf"/>
</dbReference>
<evidence type="ECO:0000313" key="23">
    <source>
        <dbReference type="EMBL" id="RWS16320.1"/>
    </source>
</evidence>
<dbReference type="EMBL" id="NCKU01000249">
    <property type="protein sequence ID" value="RWS16320.1"/>
    <property type="molecule type" value="Genomic_DNA"/>
</dbReference>
<dbReference type="Gene3D" id="1.20.1640.10">
    <property type="entry name" value="Multidrug efflux transporter AcrB transmembrane domain"/>
    <property type="match status" value="1"/>
</dbReference>
<comment type="function">
    <text evidence="19">Escort protein required for cholesterol as well as lipid homeostasis. Regulates export of the SCAP-SREBP complex from the endoplasmic reticulum to the Golgi upon low cholesterol, thereby regulating the processing of sterol regulatory element-binding proteins (SREBPs) SREBF1/SREBP1 and SREBF2/SREBP2. At high sterol concentrations, formation of a ternary complex with INSIG (INSIG1 or INSIG2) leads to mask the ER export signal in SCAP, promoting retention of the complex in the endoplasmic reticulum. Low sterol concentrations trigger release of INSIG, a conformational change in the SSD domain of SCAP, unmasking of the ER export signal, promoting recruitment into COPII-coated vesicles and transport of the SCAP-SREBP to the Golgi: in the Golgi, SREBPs are then processed, releasing the transcription factor fragment of SREBPs from the membrane, its import into the nucleus and up-regulation of LDLR, INSIG1 and the mevalonate pathway. Binds cholesterol via its SSD domain.</text>
</comment>
<evidence type="ECO:0000256" key="2">
    <source>
        <dbReference type="ARBA" id="ARBA00004557"/>
    </source>
</evidence>
<dbReference type="GO" id="GO:0032934">
    <property type="term" value="F:sterol binding"/>
    <property type="evidence" value="ECO:0007669"/>
    <property type="project" value="InterPro"/>
</dbReference>
<evidence type="ECO:0000256" key="15">
    <source>
        <dbReference type="ARBA" id="ARBA00023136"/>
    </source>
</evidence>
<feature type="transmembrane region" description="Helical" evidence="21">
    <location>
        <begin position="45"/>
        <end position="68"/>
    </location>
</feature>
<name>A0A443RM38_9ACAR</name>
<evidence type="ECO:0000256" key="1">
    <source>
        <dbReference type="ARBA" id="ARBA00004477"/>
    </source>
</evidence>
<keyword evidence="13" id="KW-0443">Lipid metabolism</keyword>
<evidence type="ECO:0000256" key="17">
    <source>
        <dbReference type="ARBA" id="ARBA00023180"/>
    </source>
</evidence>
<dbReference type="SMART" id="SM00320">
    <property type="entry name" value="WD40"/>
    <property type="match status" value="6"/>
</dbReference>
<dbReference type="PROSITE" id="PS50156">
    <property type="entry name" value="SSD"/>
    <property type="match status" value="1"/>
</dbReference>
<evidence type="ECO:0000256" key="21">
    <source>
        <dbReference type="SAM" id="Phobius"/>
    </source>
</evidence>
<evidence type="ECO:0000256" key="7">
    <source>
        <dbReference type="ARBA" id="ARBA00022574"/>
    </source>
</evidence>
<evidence type="ECO:0000256" key="3">
    <source>
        <dbReference type="ARBA" id="ARBA00004653"/>
    </source>
</evidence>
<dbReference type="InterPro" id="IPR001680">
    <property type="entry name" value="WD40_rpt"/>
</dbReference>
<keyword evidence="14" id="KW-0446">Lipid-binding</keyword>
<dbReference type="GO" id="GO:0012507">
    <property type="term" value="C:ER to Golgi transport vesicle membrane"/>
    <property type="evidence" value="ECO:0007669"/>
    <property type="project" value="UniProtKB-SubCell"/>
</dbReference>
<evidence type="ECO:0000259" key="22">
    <source>
        <dbReference type="PROSITE" id="PS50156"/>
    </source>
</evidence>
<comment type="caution">
    <text evidence="23">The sequence shown here is derived from an EMBL/GenBank/DDBJ whole genome shotgun (WGS) entry which is preliminary data.</text>
</comment>
<dbReference type="GO" id="GO:0045540">
    <property type="term" value="P:regulation of cholesterol biosynthetic process"/>
    <property type="evidence" value="ECO:0007669"/>
    <property type="project" value="TreeGrafter"/>
</dbReference>
<dbReference type="GO" id="GO:0005789">
    <property type="term" value="C:endoplasmic reticulum membrane"/>
    <property type="evidence" value="ECO:0007669"/>
    <property type="project" value="UniProtKB-SubCell"/>
</dbReference>
<keyword evidence="15 21" id="KW-0472">Membrane</keyword>
<keyword evidence="7 20" id="KW-0853">WD repeat</keyword>
<evidence type="ECO:0000256" key="16">
    <source>
        <dbReference type="ARBA" id="ARBA00023166"/>
    </source>
</evidence>
<dbReference type="InterPro" id="IPR000731">
    <property type="entry name" value="SSD"/>
</dbReference>
<evidence type="ECO:0000256" key="11">
    <source>
        <dbReference type="ARBA" id="ARBA00022989"/>
    </source>
</evidence>
<keyword evidence="10" id="KW-0256">Endoplasmic reticulum</keyword>
<keyword evidence="16" id="KW-1207">Sterol metabolism</keyword>
<evidence type="ECO:0000256" key="8">
    <source>
        <dbReference type="ARBA" id="ARBA00022692"/>
    </source>
</evidence>
<organism evidence="23 24">
    <name type="scientific">Dinothrombium tinctorium</name>
    <dbReference type="NCBI Taxonomy" id="1965070"/>
    <lineage>
        <taxon>Eukaryota</taxon>
        <taxon>Metazoa</taxon>
        <taxon>Ecdysozoa</taxon>
        <taxon>Arthropoda</taxon>
        <taxon>Chelicerata</taxon>
        <taxon>Arachnida</taxon>
        <taxon>Acari</taxon>
        <taxon>Acariformes</taxon>
        <taxon>Trombidiformes</taxon>
        <taxon>Prostigmata</taxon>
        <taxon>Anystina</taxon>
        <taxon>Parasitengona</taxon>
        <taxon>Trombidioidea</taxon>
        <taxon>Trombidiidae</taxon>
        <taxon>Dinothrombium</taxon>
    </lineage>
</organism>
<dbReference type="SUPFAM" id="SSF50978">
    <property type="entry name" value="WD40 repeat-like"/>
    <property type="match status" value="1"/>
</dbReference>
<dbReference type="Pfam" id="PF24006">
    <property type="entry name" value="SCAP_N"/>
    <property type="match status" value="1"/>
</dbReference>
<dbReference type="Proteomes" id="UP000285301">
    <property type="component" value="Unassembled WGS sequence"/>
</dbReference>
<feature type="domain" description="SSD" evidence="22">
    <location>
        <begin position="317"/>
        <end position="475"/>
    </location>
</feature>
<dbReference type="GO" id="GO:0000139">
    <property type="term" value="C:Golgi membrane"/>
    <property type="evidence" value="ECO:0007669"/>
    <property type="project" value="UniProtKB-SubCell"/>
</dbReference>
<keyword evidence="18" id="KW-0753">Steroid metabolism</keyword>
<accession>A0A443RM38</accession>
<evidence type="ECO:0000313" key="24">
    <source>
        <dbReference type="Proteomes" id="UP000285301"/>
    </source>
</evidence>
<evidence type="ECO:0000256" key="9">
    <source>
        <dbReference type="ARBA" id="ARBA00022737"/>
    </source>
</evidence>
<keyword evidence="24" id="KW-1185">Reference proteome</keyword>
<evidence type="ECO:0000256" key="10">
    <source>
        <dbReference type="ARBA" id="ARBA00022824"/>
    </source>
</evidence>
<dbReference type="OrthoDB" id="361494at2759"/>
<dbReference type="Pfam" id="PF00400">
    <property type="entry name" value="WD40"/>
    <property type="match status" value="1"/>
</dbReference>
<feature type="transmembrane region" description="Helical" evidence="21">
    <location>
        <begin position="429"/>
        <end position="447"/>
    </location>
</feature>
<keyword evidence="11 21" id="KW-1133">Transmembrane helix</keyword>
<proteinExistence type="inferred from homology"/>
<dbReference type="STRING" id="1965070.A0A443RM38"/>
<evidence type="ECO:0000256" key="12">
    <source>
        <dbReference type="ARBA" id="ARBA00023034"/>
    </source>
</evidence>
<feature type="transmembrane region" description="Helical" evidence="21">
    <location>
        <begin position="545"/>
        <end position="563"/>
    </location>
</feature>
<evidence type="ECO:0000256" key="4">
    <source>
        <dbReference type="ARBA" id="ARBA00007410"/>
    </source>
</evidence>
<feature type="transmembrane region" description="Helical" evidence="21">
    <location>
        <begin position="723"/>
        <end position="745"/>
    </location>
</feature>
<dbReference type="InterPro" id="IPR057042">
    <property type="entry name" value="Beta-prop_SCAP"/>
</dbReference>
<keyword evidence="12" id="KW-0333">Golgi apparatus</keyword>
<sequence>MESSAEFGSSSLSLKAGAQLLLLKLREKVSQVYYKHGLICSRHPWILIFSTLVIVSFCSYPILGIHFLHNNHHQQYVTNLKDLPNFSQNAAFNSFTVSSNSGDSEKQEPRWYQNAAPFAFVQQIIVKSAVIPWKSNLILVDAIRAPLAEVFPLVEFLSNHRFETSKQHSISLNDLCFQVSEPVLIHDNVASSYLPRFSCLVVSPANVWKNDINKYLQDATIINTLYTIKHIASSDTGSLREILFGEPWTETGIKLIFSEYNREFVDNLKHTLRERYSLDPFKGQNESDLDKESEALIKERENEVTHLHFQDQFSMVHYLPLMAVYAMLFIYVYFSVRKIDLIKYKLALALGSVLTVVLSLLMTVGICLWFDFNPTLSGSDILPYLVVVIGLENMLVLTKSVVSTPAHLDIKIRVAQGLSREGPSFTKNLILELTLLIFGFFTFVPIIQEFCLFGMIGFLSDFFLQLTFFATILSVDIQRIELNNARKLQTKLEQIKKCGKVFEAKKTSQPVNIAPTTIFARPSRPIHFKLPKRLRFVYFWARTRIVHRVLMICLMGWIGMLIFRSGLIDQFYLSQAPNSQMNAPVSQETESSLFHLKNDKDNSNQEKENQLISDTSMKRLLHQAEKPWNLLSTQHWSTLFGYYNISLSGRYISILPPLHLSIPVDPSAAMRLRHPSESDPQIFRQFLSPGGIHSLLDPNDDVDDFGFSPKAEALRKHWTSSEILFAFILSIPTLIFIIYVFVTLYRCMCSRNYAEWRSSWSESLKLKNLTKRDVETVITETVPLILAGHEQEIEYISASEVTPFVVSCCMQGDIRVWDVLSGECHTLIKRYPVSSTWKENFKPHHKASGSFSSDSTYGSSPGNNSLELEYATNGRDAALTAHRSSIDSPVILHSNDNGYNFGLFTKLKTSPNIIKDLILSAAANDENNQHEEMSANVSKESYLSHQSIWCVDIYDRFVFIGCKNGRFEVWDALTGNLLYHNEANGSGVTVIRANGTKVIVGYLSGVFDIYERENINGFHSSITPYDVDYISVKGEKMYTLLQSIRAHLQPITALKLEASHIVTGSADHLLKVYKLDTGACLYTLHSHCGGITTIEIDNSTPTSALSGCQVGQVCVWDLMTGTCVFSLEAHQGAAVLSLLATPLYFISCGTDNRICIWDKYSGHLVHTINQHHSLCSDMILLTSNILVTAKEDHLILYDISEASAIRIVNFNHSGDSKSYIKNLRISSRSRAVVCEFGKLLCIVHFPGVTQKND</sequence>
<feature type="transmembrane region" description="Helical" evidence="21">
    <location>
        <begin position="384"/>
        <end position="408"/>
    </location>
</feature>
<dbReference type="PROSITE" id="PS50082">
    <property type="entry name" value="WD_REPEATS_2"/>
    <property type="match status" value="2"/>
</dbReference>
<keyword evidence="9" id="KW-0677">Repeat</keyword>
<protein>
    <recommendedName>
        <fullName evidence="5">Sterol regulatory element-binding protein cleavage-activating protein</fullName>
    </recommendedName>
</protein>
<keyword evidence="17" id="KW-0325">Glycoprotein</keyword>
<reference evidence="23 24" key="1">
    <citation type="journal article" date="2018" name="Gigascience">
        <title>Genomes of trombidid mites reveal novel predicted allergens and laterally-transferred genes associated with secondary metabolism.</title>
        <authorList>
            <person name="Dong X."/>
            <person name="Chaisiri K."/>
            <person name="Xia D."/>
            <person name="Armstrong S.D."/>
            <person name="Fang Y."/>
            <person name="Donnelly M.J."/>
            <person name="Kadowaki T."/>
            <person name="McGarry J.W."/>
            <person name="Darby A.C."/>
            <person name="Makepeace B.L."/>
        </authorList>
    </citation>
    <scope>NUCLEOTIDE SEQUENCE [LARGE SCALE GENOMIC DNA]</scope>
    <source>
        <strain evidence="23">UoL-WK</strain>
    </source>
</reference>
<dbReference type="InterPro" id="IPR053958">
    <property type="entry name" value="HMGCR/SNAP/NPC1-like_SSD"/>
</dbReference>
<evidence type="ECO:0000256" key="5">
    <source>
        <dbReference type="ARBA" id="ARBA00019541"/>
    </source>
</evidence>
<feature type="transmembrane region" description="Helical" evidence="21">
    <location>
        <begin position="315"/>
        <end position="334"/>
    </location>
</feature>
<feature type="repeat" description="WD" evidence="20">
    <location>
        <begin position="786"/>
        <end position="827"/>
    </location>
</feature>
<dbReference type="AlphaFoldDB" id="A0A443RM38"/>
<dbReference type="GO" id="GO:0032936">
    <property type="term" value="C:SREBP-SCAP complex"/>
    <property type="evidence" value="ECO:0007669"/>
    <property type="project" value="TreeGrafter"/>
</dbReference>
<evidence type="ECO:0000256" key="19">
    <source>
        <dbReference type="ARBA" id="ARBA00045958"/>
    </source>
</evidence>
<evidence type="ECO:0000256" key="6">
    <source>
        <dbReference type="ARBA" id="ARBA00022548"/>
    </source>
</evidence>
<dbReference type="InterPro" id="IPR057041">
    <property type="entry name" value="SCAP_N"/>
</dbReference>
<keyword evidence="6" id="KW-0153">Cholesterol metabolism</keyword>
<evidence type="ECO:0000256" key="14">
    <source>
        <dbReference type="ARBA" id="ARBA00023121"/>
    </source>
</evidence>
<keyword evidence="8 21" id="KW-0812">Transmembrane</keyword>
<dbReference type="Pfam" id="PF24017">
    <property type="entry name" value="Beta-prop_SCAP"/>
    <property type="match status" value="1"/>
</dbReference>
<evidence type="ECO:0000256" key="20">
    <source>
        <dbReference type="PROSITE-ProRule" id="PRU00221"/>
    </source>
</evidence>
<comment type="similarity">
    <text evidence="4">Belongs to the WD repeat SCAP family.</text>
</comment>
<feature type="repeat" description="WD" evidence="20">
    <location>
        <begin position="1044"/>
        <end position="1083"/>
    </location>
</feature>
<evidence type="ECO:0000256" key="13">
    <source>
        <dbReference type="ARBA" id="ARBA00023098"/>
    </source>
</evidence>
<gene>
    <name evidence="23" type="ORF">B4U79_13123</name>
</gene>
<dbReference type="Gene3D" id="2.130.10.10">
    <property type="entry name" value="YVTN repeat-like/Quinoprotein amine dehydrogenase"/>
    <property type="match status" value="2"/>
</dbReference>
<dbReference type="SUPFAM" id="SSF82866">
    <property type="entry name" value="Multidrug efflux transporter AcrB transmembrane domain"/>
    <property type="match status" value="1"/>
</dbReference>
<feature type="transmembrane region" description="Helical" evidence="21">
    <location>
        <begin position="346"/>
        <end position="372"/>
    </location>
</feature>
<dbReference type="InterPro" id="IPR036322">
    <property type="entry name" value="WD40_repeat_dom_sf"/>
</dbReference>
<comment type="subcellular location">
    <subcellularLocation>
        <location evidence="2">Cytoplasmic vesicle</location>
        <location evidence="2">COPII-coated vesicle membrane</location>
        <topology evidence="2">Multi-pass membrane protein</topology>
    </subcellularLocation>
    <subcellularLocation>
        <location evidence="1">Endoplasmic reticulum membrane</location>
        <topology evidence="1">Multi-pass membrane protein</topology>
    </subcellularLocation>
    <subcellularLocation>
        <location evidence="3">Golgi apparatus membrane</location>
        <topology evidence="3">Multi-pass membrane protein</topology>
    </subcellularLocation>
</comment>
<dbReference type="PANTHER" id="PTHR46378:SF1">
    <property type="entry name" value="STEROL REGULATORY ELEMENT-BINDING PROTEIN CLEAVAGE-ACTIVATING PROTEIN"/>
    <property type="match status" value="1"/>
</dbReference>
<dbReference type="GO" id="GO:0008203">
    <property type="term" value="P:cholesterol metabolic process"/>
    <property type="evidence" value="ECO:0007669"/>
    <property type="project" value="UniProtKB-KW"/>
</dbReference>
<evidence type="ECO:0000256" key="18">
    <source>
        <dbReference type="ARBA" id="ARBA00023221"/>
    </source>
</evidence>
<dbReference type="InterPro" id="IPR030225">
    <property type="entry name" value="SCAP"/>
</dbReference>
<dbReference type="GO" id="GO:0032933">
    <property type="term" value="P:SREBP signaling pathway"/>
    <property type="evidence" value="ECO:0007669"/>
    <property type="project" value="InterPro"/>
</dbReference>
<dbReference type="Pfam" id="PF12349">
    <property type="entry name" value="Sterol-sensing"/>
    <property type="match status" value="1"/>
</dbReference>
<dbReference type="PANTHER" id="PTHR46378">
    <property type="entry name" value="STEROL REGULATORY ELEMENT-BINDING PROTEIN CLEAVAGE-ACTIVATING PROTEIN"/>
    <property type="match status" value="1"/>
</dbReference>